<evidence type="ECO:0000313" key="3">
    <source>
        <dbReference type="Proteomes" id="UP001242811"/>
    </source>
</evidence>
<name>A0ABU0KZ50_9BACL</name>
<dbReference type="InterPro" id="IPR009057">
    <property type="entry name" value="Homeodomain-like_sf"/>
</dbReference>
<reference evidence="2 3" key="1">
    <citation type="submission" date="2023-07" db="EMBL/GenBank/DDBJ databases">
        <title>Genomic Encyclopedia of Type Strains, Phase IV (KMG-IV): sequencing the most valuable type-strain genomes for metagenomic binning, comparative biology and taxonomic classification.</title>
        <authorList>
            <person name="Goeker M."/>
        </authorList>
    </citation>
    <scope>NUCLEOTIDE SEQUENCE [LARGE SCALE GENOMIC DNA]</scope>
    <source>
        <strain evidence="2 3">DSM 14914</strain>
    </source>
</reference>
<organism evidence="2 3">
    <name type="scientific">Paenibacillus brasilensis</name>
    <dbReference type="NCBI Taxonomy" id="128574"/>
    <lineage>
        <taxon>Bacteria</taxon>
        <taxon>Bacillati</taxon>
        <taxon>Bacillota</taxon>
        <taxon>Bacilli</taxon>
        <taxon>Bacillales</taxon>
        <taxon>Paenibacillaceae</taxon>
        <taxon>Paenibacillus</taxon>
    </lineage>
</organism>
<evidence type="ECO:0000313" key="2">
    <source>
        <dbReference type="EMBL" id="MDQ0493870.1"/>
    </source>
</evidence>
<feature type="domain" description="HTH-like" evidence="1">
    <location>
        <begin position="53"/>
        <end position="102"/>
    </location>
</feature>
<protein>
    <submittedName>
        <fullName evidence="2">Transposase</fullName>
    </submittedName>
</protein>
<accession>A0ABU0KZ50</accession>
<dbReference type="RefSeq" id="WP_167518710.1">
    <property type="nucleotide sequence ID" value="NZ_CP045298.1"/>
</dbReference>
<dbReference type="PANTHER" id="PTHR46889:SF4">
    <property type="entry name" value="TRANSPOSASE INSO FOR INSERTION SEQUENCE ELEMENT IS911B-RELATED"/>
    <property type="match status" value="1"/>
</dbReference>
<evidence type="ECO:0000259" key="1">
    <source>
        <dbReference type="Pfam" id="PF13276"/>
    </source>
</evidence>
<dbReference type="Proteomes" id="UP001242811">
    <property type="component" value="Unassembled WGS sequence"/>
</dbReference>
<comment type="caution">
    <text evidence="2">The sequence shown here is derived from an EMBL/GenBank/DDBJ whole genome shotgun (WGS) entry which is preliminary data.</text>
</comment>
<dbReference type="InterPro" id="IPR050900">
    <property type="entry name" value="Transposase_IS3/IS150/IS904"/>
</dbReference>
<keyword evidence="3" id="KW-1185">Reference proteome</keyword>
<dbReference type="InterPro" id="IPR025948">
    <property type="entry name" value="HTH-like_dom"/>
</dbReference>
<dbReference type="Pfam" id="PF13276">
    <property type="entry name" value="HTH_21"/>
    <property type="match status" value="1"/>
</dbReference>
<sequence length="102" mass="12333">MSNHQTYVAVYQTIQCLSQEYPIQHLCRLAHVSRSGYYKWLRRSPEKSRKQQEDEQILDWLKEGYHAVKGIYGYPRMTAWLRRQYACKVNHKRVYRLLKQAG</sequence>
<gene>
    <name evidence="2" type="ORF">QOZ95_002033</name>
</gene>
<proteinExistence type="predicted"/>
<dbReference type="PANTHER" id="PTHR46889">
    <property type="entry name" value="TRANSPOSASE INSF FOR INSERTION SEQUENCE IS3B-RELATED"/>
    <property type="match status" value="1"/>
</dbReference>
<dbReference type="EMBL" id="JAUSWA010000010">
    <property type="protein sequence ID" value="MDQ0493870.1"/>
    <property type="molecule type" value="Genomic_DNA"/>
</dbReference>
<dbReference type="SUPFAM" id="SSF46689">
    <property type="entry name" value="Homeodomain-like"/>
    <property type="match status" value="1"/>
</dbReference>